<feature type="region of interest" description="Disordered" evidence="1">
    <location>
        <begin position="64"/>
        <end position="88"/>
    </location>
</feature>
<sequence length="172" mass="19512">MKKPGNSFAKHEDLRLKANRWPLEDAATLQNDDLPGSPQISTKDKRRQDTKFYKISLNLNFQSTGKGKRETEQDPFSDQKPWGQRPLRDMNGHKIGVAGINYHMIEPGLTDVISNVKLVYDVVRRRPVRLMATSRGLFIPVSFASILYCLVCLTETLWEPFDAMSSLGCDQG</sequence>
<dbReference type="EMBL" id="CAAKMV010000130">
    <property type="protein sequence ID" value="VIO57868.1"/>
    <property type="molecule type" value="Genomic_DNA"/>
</dbReference>
<proteinExistence type="predicted"/>
<feature type="region of interest" description="Disordered" evidence="1">
    <location>
        <begin position="26"/>
        <end position="48"/>
    </location>
</feature>
<keyword evidence="2" id="KW-0472">Membrane</keyword>
<keyword evidence="2" id="KW-1133">Transmembrane helix</keyword>
<evidence type="ECO:0000256" key="1">
    <source>
        <dbReference type="SAM" id="MobiDB-lite"/>
    </source>
</evidence>
<evidence type="ECO:0000256" key="2">
    <source>
        <dbReference type="SAM" id="Phobius"/>
    </source>
</evidence>
<feature type="transmembrane region" description="Helical" evidence="2">
    <location>
        <begin position="136"/>
        <end position="158"/>
    </location>
</feature>
<protein>
    <submittedName>
        <fullName evidence="3">Uncharacterized protein</fullName>
    </submittedName>
</protein>
<dbReference type="OMA" id="NSFAKHE"/>
<dbReference type="AlphaFoldDB" id="A0A4E9DPX7"/>
<keyword evidence="2" id="KW-0812">Transmembrane</keyword>
<gene>
    <name evidence="3" type="ORF">FUG_LOCUS257984</name>
</gene>
<reference evidence="3" key="1">
    <citation type="submission" date="2019-04" db="EMBL/GenBank/DDBJ databases">
        <authorList>
            <person name="Melise S."/>
            <person name="Noan J."/>
            <person name="Okalmin O."/>
        </authorList>
    </citation>
    <scope>NUCLEOTIDE SEQUENCE</scope>
    <source>
        <strain evidence="3">FN9</strain>
    </source>
</reference>
<evidence type="ECO:0000313" key="3">
    <source>
        <dbReference type="EMBL" id="VIO57868.1"/>
    </source>
</evidence>
<accession>A0A4E9DPX7</accession>
<organism evidence="3">
    <name type="scientific">Gibberella zeae</name>
    <name type="common">Wheat head blight fungus</name>
    <name type="synonym">Fusarium graminearum</name>
    <dbReference type="NCBI Taxonomy" id="5518"/>
    <lineage>
        <taxon>Eukaryota</taxon>
        <taxon>Fungi</taxon>
        <taxon>Dikarya</taxon>
        <taxon>Ascomycota</taxon>
        <taxon>Pezizomycotina</taxon>
        <taxon>Sordariomycetes</taxon>
        <taxon>Hypocreomycetidae</taxon>
        <taxon>Hypocreales</taxon>
        <taxon>Nectriaceae</taxon>
        <taxon>Fusarium</taxon>
    </lineage>
</organism>
<name>A0A4E9DPX7_GIBZA</name>